<sequence>MADVKTPRLTSKGRATRARILGVAADLIAKRGIAGTQIDDVRRAAGVSGSQMTHYFKDKRTLIKAVIAWQAQSTLDTHTRPELGHLDSFEALRRWAGSTVERQRERAFEGGCQFGSLAGQLVESDAETRADLAAGFEQWLELFRKGLLAMRDRGDLRREADPEALAYALLGAMQGGLLLSQTLRRVEPLRDSLNAAIAHVESLATSNP</sequence>
<evidence type="ECO:0000259" key="5">
    <source>
        <dbReference type="PROSITE" id="PS50977"/>
    </source>
</evidence>
<dbReference type="PANTHER" id="PTHR47506">
    <property type="entry name" value="TRANSCRIPTIONAL REGULATORY PROTEIN"/>
    <property type="match status" value="1"/>
</dbReference>
<dbReference type="InterPro" id="IPR036271">
    <property type="entry name" value="Tet_transcr_reg_TetR-rel_C_sf"/>
</dbReference>
<dbReference type="RefSeq" id="WP_393168507.1">
    <property type="nucleotide sequence ID" value="NZ_JBICRM010000013.1"/>
</dbReference>
<evidence type="ECO:0000256" key="1">
    <source>
        <dbReference type="ARBA" id="ARBA00023015"/>
    </source>
</evidence>
<dbReference type="PANTHER" id="PTHR47506:SF1">
    <property type="entry name" value="HTH-TYPE TRANSCRIPTIONAL REGULATOR YJDC"/>
    <property type="match status" value="1"/>
</dbReference>
<dbReference type="Pfam" id="PF00440">
    <property type="entry name" value="TetR_N"/>
    <property type="match status" value="1"/>
</dbReference>
<dbReference type="Proteomes" id="UP001603978">
    <property type="component" value="Unassembled WGS sequence"/>
</dbReference>
<keyword evidence="3" id="KW-0804">Transcription</keyword>
<dbReference type="SUPFAM" id="SSF48498">
    <property type="entry name" value="Tetracyclin repressor-like, C-terminal domain"/>
    <property type="match status" value="1"/>
</dbReference>
<evidence type="ECO:0000256" key="4">
    <source>
        <dbReference type="PROSITE-ProRule" id="PRU00335"/>
    </source>
</evidence>
<gene>
    <name evidence="6" type="ORF">ACFLIM_22810</name>
</gene>
<dbReference type="Gene3D" id="1.10.357.10">
    <property type="entry name" value="Tetracycline Repressor, domain 2"/>
    <property type="match status" value="1"/>
</dbReference>
<proteinExistence type="predicted"/>
<keyword evidence="2 4" id="KW-0238">DNA-binding</keyword>
<comment type="caution">
    <text evidence="6">The sequence shown here is derived from an EMBL/GenBank/DDBJ whole genome shotgun (WGS) entry which is preliminary data.</text>
</comment>
<organism evidence="6 7">
    <name type="scientific">Nonomuraea marmarensis</name>
    <dbReference type="NCBI Taxonomy" id="3351344"/>
    <lineage>
        <taxon>Bacteria</taxon>
        <taxon>Bacillati</taxon>
        <taxon>Actinomycetota</taxon>
        <taxon>Actinomycetes</taxon>
        <taxon>Streptosporangiales</taxon>
        <taxon>Streptosporangiaceae</taxon>
        <taxon>Nonomuraea</taxon>
    </lineage>
</organism>
<evidence type="ECO:0000313" key="6">
    <source>
        <dbReference type="EMBL" id="MFG1706028.1"/>
    </source>
</evidence>
<evidence type="ECO:0000256" key="2">
    <source>
        <dbReference type="ARBA" id="ARBA00023125"/>
    </source>
</evidence>
<evidence type="ECO:0000256" key="3">
    <source>
        <dbReference type="ARBA" id="ARBA00023163"/>
    </source>
</evidence>
<evidence type="ECO:0000313" key="7">
    <source>
        <dbReference type="Proteomes" id="UP001603978"/>
    </source>
</evidence>
<dbReference type="PRINTS" id="PR00455">
    <property type="entry name" value="HTHTETR"/>
</dbReference>
<dbReference type="EMBL" id="JBICRM010000013">
    <property type="protein sequence ID" value="MFG1706028.1"/>
    <property type="molecule type" value="Genomic_DNA"/>
</dbReference>
<name>A0ABW7AIN9_9ACTN</name>
<reference evidence="6 7" key="1">
    <citation type="submission" date="2024-10" db="EMBL/GenBank/DDBJ databases">
        <authorList>
            <person name="Topkara A.R."/>
            <person name="Saygin H."/>
        </authorList>
    </citation>
    <scope>NUCLEOTIDE SEQUENCE [LARGE SCALE GENOMIC DNA]</scope>
    <source>
        <strain evidence="6 7">M3C6</strain>
    </source>
</reference>
<accession>A0ABW7AIN9</accession>
<dbReference type="InterPro" id="IPR009057">
    <property type="entry name" value="Homeodomain-like_sf"/>
</dbReference>
<feature type="domain" description="HTH tetR-type" evidence="5">
    <location>
        <begin position="14"/>
        <end position="74"/>
    </location>
</feature>
<feature type="DNA-binding region" description="H-T-H motif" evidence="4">
    <location>
        <begin position="37"/>
        <end position="56"/>
    </location>
</feature>
<protein>
    <submittedName>
        <fullName evidence="6">TetR/AcrR family transcriptional regulator</fullName>
    </submittedName>
</protein>
<keyword evidence="7" id="KW-1185">Reference proteome</keyword>
<dbReference type="PROSITE" id="PS50977">
    <property type="entry name" value="HTH_TETR_2"/>
    <property type="match status" value="1"/>
</dbReference>
<dbReference type="Pfam" id="PF16925">
    <property type="entry name" value="TetR_C_13"/>
    <property type="match status" value="1"/>
</dbReference>
<dbReference type="SUPFAM" id="SSF46689">
    <property type="entry name" value="Homeodomain-like"/>
    <property type="match status" value="1"/>
</dbReference>
<dbReference type="InterPro" id="IPR011075">
    <property type="entry name" value="TetR_C"/>
</dbReference>
<dbReference type="InterPro" id="IPR001647">
    <property type="entry name" value="HTH_TetR"/>
</dbReference>
<keyword evidence="1" id="KW-0805">Transcription regulation</keyword>